<evidence type="ECO:0000256" key="7">
    <source>
        <dbReference type="ARBA" id="ARBA00022840"/>
    </source>
</evidence>
<dbReference type="GO" id="GO:0009252">
    <property type="term" value="P:peptidoglycan biosynthetic process"/>
    <property type="evidence" value="ECO:0007669"/>
    <property type="project" value="UniProtKB-UniPathway"/>
</dbReference>
<evidence type="ECO:0000256" key="8">
    <source>
        <dbReference type="ARBA" id="ARBA00047833"/>
    </source>
</evidence>
<dbReference type="Gene3D" id="3.40.50.720">
    <property type="entry name" value="NAD(P)-binding Rossmann-like Domain"/>
    <property type="match status" value="1"/>
</dbReference>
<dbReference type="Gene3D" id="3.90.190.20">
    <property type="entry name" value="Mur ligase, C-terminal domain"/>
    <property type="match status" value="1"/>
</dbReference>
<reference evidence="12" key="1">
    <citation type="submission" date="2020-05" db="EMBL/GenBank/DDBJ databases">
        <authorList>
            <person name="Chiriac C."/>
            <person name="Salcher M."/>
            <person name="Ghai R."/>
            <person name="Kavagutti S V."/>
        </authorList>
    </citation>
    <scope>NUCLEOTIDE SEQUENCE</scope>
</reference>
<comment type="subcellular location">
    <subcellularLocation>
        <location evidence="1">Cytoplasm</location>
    </subcellularLocation>
</comment>
<dbReference type="HAMAP" id="MF_00046">
    <property type="entry name" value="MurC"/>
    <property type="match status" value="1"/>
</dbReference>
<keyword evidence="5" id="KW-0436">Ligase</keyword>
<sequence>MIAPDLAQQLPESLGVVHFIGIGGSGMSGIARMCVERGLTVTGSDRSDSSTVEALRAIGVSIQIGHEPEAVTRADTVVVTGALWTDNPEYQWALQHELLVIHRSLALHWLSRNSRVISIAGAHGKTTTTSMVVIGLRELGFDPSFVNGGVVTQLGVSAATGTDDLFVLEADESDGSFLAYNTAIGLITNIDTDHLDAYGSAEAFDDAFVSFANACSESVVVSSDDEHLGRLRSRIVTPVITFGESTTADVRVSNIVSSASGVSAHVSHHGAVAILTMSVPGAHNAINAVGAATVLMQLGHSLDAAVAAVSTFGGTGRRFELHGVRRGVAVYDDYAHHPSEVRATLAMARSVVGEGRIIAIHQPHLFSRTRDMAEEFANEYETGADLTIVLDVYGAREDPIDGVTGQLVVDRFADDTKVLYRPDWAQAAEAAANHAREGDIIITLSCGDVYRIIPSVLGELGVE</sequence>
<dbReference type="InterPro" id="IPR005758">
    <property type="entry name" value="UDP-N-AcMur_Ala_ligase_MurC"/>
</dbReference>
<dbReference type="InterPro" id="IPR036615">
    <property type="entry name" value="Mur_ligase_C_dom_sf"/>
</dbReference>
<keyword evidence="7" id="KW-0067">ATP-binding</keyword>
<dbReference type="GO" id="GO:0005524">
    <property type="term" value="F:ATP binding"/>
    <property type="evidence" value="ECO:0007669"/>
    <property type="project" value="UniProtKB-KW"/>
</dbReference>
<evidence type="ECO:0000259" key="9">
    <source>
        <dbReference type="Pfam" id="PF01225"/>
    </source>
</evidence>
<dbReference type="SUPFAM" id="SSF51984">
    <property type="entry name" value="MurCD N-terminal domain"/>
    <property type="match status" value="1"/>
</dbReference>
<feature type="domain" description="Mur ligase N-terminal catalytic" evidence="9">
    <location>
        <begin position="17"/>
        <end position="114"/>
    </location>
</feature>
<proteinExistence type="inferred from homology"/>
<dbReference type="InterPro" id="IPR050061">
    <property type="entry name" value="MurCDEF_pg_biosynth"/>
</dbReference>
<protein>
    <recommendedName>
        <fullName evidence="3">UDP-N-acetylmuramate--L-alanine ligase</fullName>
        <ecNumber evidence="3">6.3.2.8</ecNumber>
    </recommendedName>
</protein>
<name>A0A6J6G2G6_9ZZZZ</name>
<comment type="pathway">
    <text evidence="2">Cell wall biogenesis; peptidoglycan biosynthesis.</text>
</comment>
<evidence type="ECO:0000256" key="6">
    <source>
        <dbReference type="ARBA" id="ARBA00022741"/>
    </source>
</evidence>
<dbReference type="GO" id="GO:0008763">
    <property type="term" value="F:UDP-N-acetylmuramate-L-alanine ligase activity"/>
    <property type="evidence" value="ECO:0007669"/>
    <property type="project" value="UniProtKB-EC"/>
</dbReference>
<feature type="domain" description="Mur ligase C-terminal" evidence="10">
    <location>
        <begin position="317"/>
        <end position="445"/>
    </location>
</feature>
<comment type="catalytic activity">
    <reaction evidence="8">
        <text>UDP-N-acetyl-alpha-D-muramate + L-alanine + ATP = UDP-N-acetyl-alpha-D-muramoyl-L-alanine + ADP + phosphate + H(+)</text>
        <dbReference type="Rhea" id="RHEA:23372"/>
        <dbReference type="ChEBI" id="CHEBI:15378"/>
        <dbReference type="ChEBI" id="CHEBI:30616"/>
        <dbReference type="ChEBI" id="CHEBI:43474"/>
        <dbReference type="ChEBI" id="CHEBI:57972"/>
        <dbReference type="ChEBI" id="CHEBI:70757"/>
        <dbReference type="ChEBI" id="CHEBI:83898"/>
        <dbReference type="ChEBI" id="CHEBI:456216"/>
        <dbReference type="EC" id="6.3.2.8"/>
    </reaction>
</comment>
<dbReference type="SUPFAM" id="SSF53623">
    <property type="entry name" value="MurD-like peptide ligases, catalytic domain"/>
    <property type="match status" value="1"/>
</dbReference>
<dbReference type="InterPro" id="IPR000713">
    <property type="entry name" value="Mur_ligase_N"/>
</dbReference>
<evidence type="ECO:0000259" key="10">
    <source>
        <dbReference type="Pfam" id="PF02875"/>
    </source>
</evidence>
<dbReference type="SUPFAM" id="SSF53244">
    <property type="entry name" value="MurD-like peptide ligases, peptide-binding domain"/>
    <property type="match status" value="1"/>
</dbReference>
<organism evidence="12">
    <name type="scientific">freshwater metagenome</name>
    <dbReference type="NCBI Taxonomy" id="449393"/>
    <lineage>
        <taxon>unclassified sequences</taxon>
        <taxon>metagenomes</taxon>
        <taxon>ecological metagenomes</taxon>
    </lineage>
</organism>
<dbReference type="Pfam" id="PF08245">
    <property type="entry name" value="Mur_ligase_M"/>
    <property type="match status" value="1"/>
</dbReference>
<dbReference type="NCBIfam" id="TIGR01082">
    <property type="entry name" value="murC"/>
    <property type="match status" value="1"/>
</dbReference>
<evidence type="ECO:0000256" key="1">
    <source>
        <dbReference type="ARBA" id="ARBA00004496"/>
    </source>
</evidence>
<accession>A0A6J6G2G6</accession>
<evidence type="ECO:0000256" key="3">
    <source>
        <dbReference type="ARBA" id="ARBA00012211"/>
    </source>
</evidence>
<dbReference type="EMBL" id="CAEZUE010000092">
    <property type="protein sequence ID" value="CAB4595407.1"/>
    <property type="molecule type" value="Genomic_DNA"/>
</dbReference>
<evidence type="ECO:0000256" key="5">
    <source>
        <dbReference type="ARBA" id="ARBA00022598"/>
    </source>
</evidence>
<feature type="domain" description="Mur ligase central" evidence="11">
    <location>
        <begin position="119"/>
        <end position="294"/>
    </location>
</feature>
<dbReference type="Pfam" id="PF02875">
    <property type="entry name" value="Mur_ligase_C"/>
    <property type="match status" value="1"/>
</dbReference>
<keyword evidence="4" id="KW-0963">Cytoplasm</keyword>
<evidence type="ECO:0000256" key="4">
    <source>
        <dbReference type="ARBA" id="ARBA00022490"/>
    </source>
</evidence>
<gene>
    <name evidence="12" type="ORF">UFOPK1788_00761</name>
</gene>
<dbReference type="InterPro" id="IPR013221">
    <property type="entry name" value="Mur_ligase_cen"/>
</dbReference>
<keyword evidence="6" id="KW-0547">Nucleotide-binding</keyword>
<evidence type="ECO:0000256" key="2">
    <source>
        <dbReference type="ARBA" id="ARBA00004752"/>
    </source>
</evidence>
<dbReference type="PANTHER" id="PTHR43445:SF3">
    <property type="entry name" value="UDP-N-ACETYLMURAMATE--L-ALANINE LIGASE"/>
    <property type="match status" value="1"/>
</dbReference>
<dbReference type="PANTHER" id="PTHR43445">
    <property type="entry name" value="UDP-N-ACETYLMURAMATE--L-ALANINE LIGASE-RELATED"/>
    <property type="match status" value="1"/>
</dbReference>
<dbReference type="InterPro" id="IPR036565">
    <property type="entry name" value="Mur-like_cat_sf"/>
</dbReference>
<dbReference type="GO" id="GO:0005737">
    <property type="term" value="C:cytoplasm"/>
    <property type="evidence" value="ECO:0007669"/>
    <property type="project" value="UniProtKB-SubCell"/>
</dbReference>
<evidence type="ECO:0000259" key="11">
    <source>
        <dbReference type="Pfam" id="PF08245"/>
    </source>
</evidence>
<dbReference type="Gene3D" id="3.40.1190.10">
    <property type="entry name" value="Mur-like, catalytic domain"/>
    <property type="match status" value="1"/>
</dbReference>
<evidence type="ECO:0000313" key="12">
    <source>
        <dbReference type="EMBL" id="CAB4595407.1"/>
    </source>
</evidence>
<dbReference type="Pfam" id="PF01225">
    <property type="entry name" value="Mur_ligase"/>
    <property type="match status" value="1"/>
</dbReference>
<dbReference type="UniPathway" id="UPA00219"/>
<dbReference type="AlphaFoldDB" id="A0A6J6G2G6"/>
<dbReference type="EC" id="6.3.2.8" evidence="3"/>
<dbReference type="InterPro" id="IPR004101">
    <property type="entry name" value="Mur_ligase_C"/>
</dbReference>